<organism evidence="2 3">
    <name type="scientific">Effusibacillus dendaii</name>
    <dbReference type="NCBI Taxonomy" id="2743772"/>
    <lineage>
        <taxon>Bacteria</taxon>
        <taxon>Bacillati</taxon>
        <taxon>Bacillota</taxon>
        <taxon>Bacilli</taxon>
        <taxon>Bacillales</taxon>
        <taxon>Alicyclobacillaceae</taxon>
        <taxon>Effusibacillus</taxon>
    </lineage>
</organism>
<feature type="domain" description="ANTAR" evidence="1">
    <location>
        <begin position="124"/>
        <end position="185"/>
    </location>
</feature>
<proteinExistence type="predicted"/>
<dbReference type="InterPro" id="IPR005561">
    <property type="entry name" value="ANTAR"/>
</dbReference>
<accession>A0A7I8DBB9</accession>
<dbReference type="AlphaFoldDB" id="A0A7I8DBB9"/>
<protein>
    <recommendedName>
        <fullName evidence="1">ANTAR domain-containing protein</fullName>
    </recommendedName>
</protein>
<sequence>MQAVVVGADAKSAEWVRAILKDTPYSFQFHPVNVQTSPATTSIVPESYAKTVILMEDLLQLQEWTRQLVSCGIGPVLWGVTKKFDEQAWDLAIQAGSHGIVSSNHDRTTVLGSIKMAMANWQRELAYRKKIEKALTDLEHRKTIEKAKGLLMDRLHLTESEAFGKIRSEAMCQRKTMAQIAESILLMERMTGFS</sequence>
<dbReference type="InterPro" id="IPR011006">
    <property type="entry name" value="CheY-like_superfamily"/>
</dbReference>
<evidence type="ECO:0000313" key="2">
    <source>
        <dbReference type="EMBL" id="BCJ85221.1"/>
    </source>
</evidence>
<dbReference type="SMART" id="SM01012">
    <property type="entry name" value="ANTAR"/>
    <property type="match status" value="1"/>
</dbReference>
<dbReference type="PROSITE" id="PS50921">
    <property type="entry name" value="ANTAR"/>
    <property type="match status" value="1"/>
</dbReference>
<dbReference type="PIRSF" id="PIRSF036382">
    <property type="entry name" value="RR_antiterm"/>
    <property type="match status" value="1"/>
</dbReference>
<evidence type="ECO:0000313" key="3">
    <source>
        <dbReference type="Proteomes" id="UP000593802"/>
    </source>
</evidence>
<name>A0A7I8DBB9_9BACL</name>
<dbReference type="Pfam" id="PF03861">
    <property type="entry name" value="ANTAR"/>
    <property type="match status" value="1"/>
</dbReference>
<dbReference type="InterPro" id="IPR036388">
    <property type="entry name" value="WH-like_DNA-bd_sf"/>
</dbReference>
<dbReference type="Gene3D" id="1.10.10.10">
    <property type="entry name" value="Winged helix-like DNA-binding domain superfamily/Winged helix DNA-binding domain"/>
    <property type="match status" value="1"/>
</dbReference>
<dbReference type="RefSeq" id="WP_200759365.1">
    <property type="nucleotide sequence ID" value="NZ_AP023366.1"/>
</dbReference>
<gene>
    <name evidence="2" type="ORF">skT53_02060</name>
</gene>
<dbReference type="KEGG" id="eff:skT53_02060"/>
<evidence type="ECO:0000259" key="1">
    <source>
        <dbReference type="PROSITE" id="PS50921"/>
    </source>
</evidence>
<dbReference type="EMBL" id="AP023366">
    <property type="protein sequence ID" value="BCJ85221.1"/>
    <property type="molecule type" value="Genomic_DNA"/>
</dbReference>
<keyword evidence="3" id="KW-1185">Reference proteome</keyword>
<dbReference type="GO" id="GO:0003723">
    <property type="term" value="F:RNA binding"/>
    <property type="evidence" value="ECO:0007669"/>
    <property type="project" value="InterPro"/>
</dbReference>
<reference evidence="2 3" key="1">
    <citation type="submission" date="2020-08" db="EMBL/GenBank/DDBJ databases">
        <title>Complete Genome Sequence of Effusibacillus dendaii Strain skT53, Isolated from Farmland soil.</title>
        <authorList>
            <person name="Konishi T."/>
            <person name="Kawasaki H."/>
        </authorList>
    </citation>
    <scope>NUCLEOTIDE SEQUENCE [LARGE SCALE GENOMIC DNA]</scope>
    <source>
        <strain evidence="3">skT53</strain>
    </source>
</reference>
<dbReference type="SUPFAM" id="SSF52172">
    <property type="entry name" value="CheY-like"/>
    <property type="match status" value="1"/>
</dbReference>
<dbReference type="Proteomes" id="UP000593802">
    <property type="component" value="Chromosome"/>
</dbReference>
<dbReference type="InterPro" id="IPR008327">
    <property type="entry name" value="Sig_transdc_resp-reg_antiterm"/>
</dbReference>